<dbReference type="InterPro" id="IPR050652">
    <property type="entry name" value="AN1_A20_ZnFinger"/>
</dbReference>
<dbReference type="GO" id="GO:0008270">
    <property type="term" value="F:zinc ion binding"/>
    <property type="evidence" value="ECO:0007669"/>
    <property type="project" value="UniProtKB-KW"/>
</dbReference>
<sequence>MNTAKHGCQNCRRKTIMTITCKCNMTVCITCRHPDNHKCTFDFQEEAKQKIIKENPVISGEKLERI</sequence>
<evidence type="ECO:0000256" key="1">
    <source>
        <dbReference type="ARBA" id="ARBA00022723"/>
    </source>
</evidence>
<name>A0A6C0ETZ6_9ZZZZ</name>
<organism evidence="5">
    <name type="scientific">viral metagenome</name>
    <dbReference type="NCBI Taxonomy" id="1070528"/>
    <lineage>
        <taxon>unclassified sequences</taxon>
        <taxon>metagenomes</taxon>
        <taxon>organismal metagenomes</taxon>
    </lineage>
</organism>
<dbReference type="Pfam" id="PF01428">
    <property type="entry name" value="zf-AN1"/>
    <property type="match status" value="1"/>
</dbReference>
<feature type="domain" description="AN1-type" evidence="4">
    <location>
        <begin position="8"/>
        <end position="44"/>
    </location>
</feature>
<keyword evidence="2" id="KW-0863">Zinc-finger</keyword>
<evidence type="ECO:0000313" key="5">
    <source>
        <dbReference type="EMBL" id="QHT30755.1"/>
    </source>
</evidence>
<dbReference type="PANTHER" id="PTHR10634:SF67">
    <property type="entry name" value="AN1-TYPE ZINC FINGER PROTEIN 3"/>
    <property type="match status" value="1"/>
</dbReference>
<dbReference type="EMBL" id="MN738912">
    <property type="protein sequence ID" value="QHT30755.1"/>
    <property type="molecule type" value="Genomic_DNA"/>
</dbReference>
<dbReference type="SMART" id="SM00154">
    <property type="entry name" value="ZnF_AN1"/>
    <property type="match status" value="1"/>
</dbReference>
<evidence type="ECO:0000256" key="3">
    <source>
        <dbReference type="ARBA" id="ARBA00022833"/>
    </source>
</evidence>
<dbReference type="Gene3D" id="4.10.1110.10">
    <property type="entry name" value="AN1-like Zinc finger"/>
    <property type="match status" value="1"/>
</dbReference>
<dbReference type="InterPro" id="IPR000058">
    <property type="entry name" value="Znf_AN1"/>
</dbReference>
<keyword evidence="1" id="KW-0479">Metal-binding</keyword>
<dbReference type="InterPro" id="IPR035896">
    <property type="entry name" value="AN1-like_Znf"/>
</dbReference>
<dbReference type="AlphaFoldDB" id="A0A6C0ETZ6"/>
<protein>
    <recommendedName>
        <fullName evidence="4">AN1-type domain-containing protein</fullName>
    </recommendedName>
</protein>
<keyword evidence="3" id="KW-0862">Zinc</keyword>
<evidence type="ECO:0000259" key="4">
    <source>
        <dbReference type="SMART" id="SM00154"/>
    </source>
</evidence>
<dbReference type="SUPFAM" id="SSF118310">
    <property type="entry name" value="AN1-like Zinc finger"/>
    <property type="match status" value="1"/>
</dbReference>
<dbReference type="PANTHER" id="PTHR10634">
    <property type="entry name" value="AN1-TYPE ZINC FINGER PROTEIN"/>
    <property type="match status" value="1"/>
</dbReference>
<evidence type="ECO:0000256" key="2">
    <source>
        <dbReference type="ARBA" id="ARBA00022771"/>
    </source>
</evidence>
<reference evidence="5" key="1">
    <citation type="journal article" date="2020" name="Nature">
        <title>Giant virus diversity and host interactions through global metagenomics.</title>
        <authorList>
            <person name="Schulz F."/>
            <person name="Roux S."/>
            <person name="Paez-Espino D."/>
            <person name="Jungbluth S."/>
            <person name="Walsh D.A."/>
            <person name="Denef V.J."/>
            <person name="McMahon K.D."/>
            <person name="Konstantinidis K.T."/>
            <person name="Eloe-Fadrosh E.A."/>
            <person name="Kyrpides N.C."/>
            <person name="Woyke T."/>
        </authorList>
    </citation>
    <scope>NUCLEOTIDE SEQUENCE</scope>
    <source>
        <strain evidence="5">GVMAG-M-3300009151-50</strain>
    </source>
</reference>
<accession>A0A6C0ETZ6</accession>
<proteinExistence type="predicted"/>